<evidence type="ECO:0000313" key="7">
    <source>
        <dbReference type="EMBL" id="OYN84139.1"/>
    </source>
</evidence>
<dbReference type="PANTHER" id="PTHR43553:SF24">
    <property type="entry name" value="ENERGY-COUPLING FACTOR TRANSPORTER ATP-BINDING PROTEIN ECFA1"/>
    <property type="match status" value="1"/>
</dbReference>
<evidence type="ECO:0000259" key="6">
    <source>
        <dbReference type="PROSITE" id="PS50893"/>
    </source>
</evidence>
<dbReference type="PANTHER" id="PTHR43553">
    <property type="entry name" value="HEAVY METAL TRANSPORTER"/>
    <property type="match status" value="1"/>
</dbReference>
<feature type="domain" description="ABC transporter" evidence="6">
    <location>
        <begin position="10"/>
        <end position="251"/>
    </location>
</feature>
<dbReference type="SUPFAM" id="SSF52540">
    <property type="entry name" value="P-loop containing nucleoside triphosphate hydrolases"/>
    <property type="match status" value="2"/>
</dbReference>
<dbReference type="PROSITE" id="PS50893">
    <property type="entry name" value="ABC_TRANSPORTER_2"/>
    <property type="match status" value="2"/>
</dbReference>
<feature type="domain" description="ABC transporter" evidence="6">
    <location>
        <begin position="274"/>
        <end position="512"/>
    </location>
</feature>
<dbReference type="SMART" id="SM00382">
    <property type="entry name" value="AAA"/>
    <property type="match status" value="2"/>
</dbReference>
<feature type="region of interest" description="Disordered" evidence="5">
    <location>
        <begin position="65"/>
        <end position="87"/>
    </location>
</feature>
<dbReference type="CDD" id="cd03225">
    <property type="entry name" value="ABC_cobalt_CbiO_domain1"/>
    <property type="match status" value="2"/>
</dbReference>
<dbReference type="InterPro" id="IPR050095">
    <property type="entry name" value="ECF_ABC_transporter_ATP-bd"/>
</dbReference>
<name>A0A255DXS6_9ACTN</name>
<gene>
    <name evidence="7" type="ORF">CGZ92_13570</name>
</gene>
<keyword evidence="3" id="KW-0547">Nucleotide-binding</keyword>
<evidence type="ECO:0000256" key="3">
    <source>
        <dbReference type="ARBA" id="ARBA00022741"/>
    </source>
</evidence>
<evidence type="ECO:0000256" key="2">
    <source>
        <dbReference type="ARBA" id="ARBA00022448"/>
    </source>
</evidence>
<evidence type="ECO:0000313" key="8">
    <source>
        <dbReference type="Proteomes" id="UP000216533"/>
    </source>
</evidence>
<dbReference type="Pfam" id="PF00005">
    <property type="entry name" value="ABC_tran"/>
    <property type="match status" value="2"/>
</dbReference>
<evidence type="ECO:0000256" key="1">
    <source>
        <dbReference type="ARBA" id="ARBA00005417"/>
    </source>
</evidence>
<sequence>MATPITPLGVEARGWGWRHATRRTPAVADLDLSIQPGERVLLLGASGAGKSTLLAALAGVLGGPDEGHETGTLRVGGKSPDRLREDNSSGQVGLVLQDPQANTIMARLGDDVAFGCENLALPRDEIWARVHESLAAVGLRLPLDRSTTELSGGQRQRLALAGVLAMRPGLLLLDEPTANLDPAGAEQVRRSVAHVVAATGATLVVVEHRVDAWLPLVDRVVVLAPGAGVLADGRPDEVMATHGADLARAGVWVPGPAPALKRPPLTPGDDLLHTRALTVGRFRGAGWRRRTPVPAATDIDLTLHAGEATVITGPNGAGKSTLALTLAGLLPPLDGEFAAHPTLSHGVRAHPAEPHRWRSAELLTRIGTVFQQPAHQFVAATVREELAVGPRAAGHPDPGATAERLLATLRLDQVAGANPFTLSGGEQRRLSVATVLATAPAVLVLDEPTFGQDRTTWAELCQLIADLVAEGTSVVAVSHDPDVAAALGDQVLDLPAAHQPEAPQPDEPGAPA</sequence>
<dbReference type="AlphaFoldDB" id="A0A255DXS6"/>
<proteinExistence type="inferred from homology"/>
<reference evidence="7 8" key="1">
    <citation type="submission" date="2017-07" db="EMBL/GenBank/DDBJ databases">
        <title>Draft whole genome sequences of clinical Proprionibacteriaceae strains.</title>
        <authorList>
            <person name="Bernier A.-M."/>
            <person name="Bernard K."/>
            <person name="Domingo M.-C."/>
        </authorList>
    </citation>
    <scope>NUCLEOTIDE SEQUENCE [LARGE SCALE GENOMIC DNA]</scope>
    <source>
        <strain evidence="7 8">NML 160184</strain>
    </source>
</reference>
<dbReference type="GO" id="GO:0042626">
    <property type="term" value="F:ATPase-coupled transmembrane transporter activity"/>
    <property type="evidence" value="ECO:0007669"/>
    <property type="project" value="TreeGrafter"/>
</dbReference>
<dbReference type="GO" id="GO:0043190">
    <property type="term" value="C:ATP-binding cassette (ABC) transporter complex"/>
    <property type="evidence" value="ECO:0007669"/>
    <property type="project" value="TreeGrafter"/>
</dbReference>
<dbReference type="EMBL" id="NMVI01000029">
    <property type="protein sequence ID" value="OYN84139.1"/>
    <property type="molecule type" value="Genomic_DNA"/>
</dbReference>
<comment type="caution">
    <text evidence="7">The sequence shown here is derived from an EMBL/GenBank/DDBJ whole genome shotgun (WGS) entry which is preliminary data.</text>
</comment>
<dbReference type="InterPro" id="IPR003593">
    <property type="entry name" value="AAA+_ATPase"/>
</dbReference>
<dbReference type="Proteomes" id="UP000216533">
    <property type="component" value="Unassembled WGS sequence"/>
</dbReference>
<dbReference type="InterPro" id="IPR027417">
    <property type="entry name" value="P-loop_NTPase"/>
</dbReference>
<dbReference type="GO" id="GO:0016887">
    <property type="term" value="F:ATP hydrolysis activity"/>
    <property type="evidence" value="ECO:0007669"/>
    <property type="project" value="InterPro"/>
</dbReference>
<keyword evidence="4 7" id="KW-0067">ATP-binding</keyword>
<dbReference type="PROSITE" id="PS00211">
    <property type="entry name" value="ABC_TRANSPORTER_1"/>
    <property type="match status" value="2"/>
</dbReference>
<dbReference type="InterPro" id="IPR017871">
    <property type="entry name" value="ABC_transporter-like_CS"/>
</dbReference>
<evidence type="ECO:0000256" key="5">
    <source>
        <dbReference type="SAM" id="MobiDB-lite"/>
    </source>
</evidence>
<evidence type="ECO:0000256" key="4">
    <source>
        <dbReference type="ARBA" id="ARBA00022840"/>
    </source>
</evidence>
<dbReference type="GO" id="GO:0005524">
    <property type="term" value="F:ATP binding"/>
    <property type="evidence" value="ECO:0007669"/>
    <property type="project" value="UniProtKB-KW"/>
</dbReference>
<comment type="similarity">
    <text evidence="1">Belongs to the ABC transporter superfamily.</text>
</comment>
<dbReference type="Gene3D" id="3.40.50.300">
    <property type="entry name" value="P-loop containing nucleotide triphosphate hydrolases"/>
    <property type="match status" value="2"/>
</dbReference>
<accession>A0A255DXS6</accession>
<organism evidence="7 8">
    <name type="scientific">Parenemella sanctibonifatiensis</name>
    <dbReference type="NCBI Taxonomy" id="2016505"/>
    <lineage>
        <taxon>Bacteria</taxon>
        <taxon>Bacillati</taxon>
        <taxon>Actinomycetota</taxon>
        <taxon>Actinomycetes</taxon>
        <taxon>Propionibacteriales</taxon>
        <taxon>Propionibacteriaceae</taxon>
        <taxon>Parenemella</taxon>
    </lineage>
</organism>
<dbReference type="InterPro" id="IPR015856">
    <property type="entry name" value="ABC_transpr_CbiO/EcfA_su"/>
</dbReference>
<dbReference type="InterPro" id="IPR003439">
    <property type="entry name" value="ABC_transporter-like_ATP-bd"/>
</dbReference>
<protein>
    <submittedName>
        <fullName evidence="7">ABC transporter ATP-binding protein</fullName>
    </submittedName>
</protein>
<keyword evidence="2" id="KW-0813">Transport</keyword>